<feature type="compositionally biased region" description="Basic and acidic residues" evidence="1">
    <location>
        <begin position="64"/>
        <end position="73"/>
    </location>
</feature>
<evidence type="ECO:0000313" key="3">
    <source>
        <dbReference type="Proteomes" id="UP000812966"/>
    </source>
</evidence>
<dbReference type="OrthoDB" id="2564844at2759"/>
<feature type="compositionally biased region" description="Low complexity" evidence="1">
    <location>
        <begin position="179"/>
        <end position="196"/>
    </location>
</feature>
<feature type="compositionally biased region" description="Polar residues" evidence="1">
    <location>
        <begin position="479"/>
        <end position="489"/>
    </location>
</feature>
<proteinExistence type="predicted"/>
<feature type="compositionally biased region" description="Polar residues" evidence="1">
    <location>
        <begin position="53"/>
        <end position="63"/>
    </location>
</feature>
<evidence type="ECO:0000256" key="1">
    <source>
        <dbReference type="SAM" id="MobiDB-lite"/>
    </source>
</evidence>
<evidence type="ECO:0000313" key="2">
    <source>
        <dbReference type="EMBL" id="KAG7562759.1"/>
    </source>
</evidence>
<feature type="compositionally biased region" description="Basic and acidic residues" evidence="1">
    <location>
        <begin position="20"/>
        <end position="34"/>
    </location>
</feature>
<sequence length="716" mass="76099">MNLAPPVIPPRARSRPAGTRRTDRPDLSIERKGSAETIDSIEYVVGGKGQENVGVNQNAGKTSLRSESEPEETTRQIVNSINQHRPQLVDNHHTPLPAVIQLHSPTVESYETLGERDRPVLDSALGPAKTGGLDHQRYSILSNTTIKPDTTPTIPQEPVVPSSSTEKRRKPSASSLVIPERSTSRSQPPSQSRSGPHQPPASTTISPFSSPQFPDGFEILTQPYTSSSPGLGSGLHPNLGNESQPPMLRASRSDSSDLEVSSMTTGTSGFPSPAVTPPYGSPFNGTPMNTGTNSNTSMNSIPSSSSGSSSHPDPGQTHLNALPKLSSRNSSSSFFKRPYPVLPSSSSASIHSVSSAHHNNSHSRGSTTPSLAGHTSAAGYVNARLAREEERKAELGLKRDKENKEKERVGLVKDEYKIVDGVEKKRSTSGVYTPATFPGATGKKSRTPSMTSQNGLPTPKTPETPYSFQMHTPPPLPDSATSNYFSRTLSGVSPGAGGSSPRYTGQDGTSLGKKRSIIGALKSPSFTGVKSAMSDGWRRSSADAVSGQPYTSYRQEDLSSLPQPRHGSASSGTGMRTGPTFGLELPVDRSRSVSDQMPYSMANQRQTARDGLGLGFGEGLSLDDKSMHTSTEPPSEYASARTSLDYHSVPPPALSASNTRPRNVKNLSLPLSNMHGVVEKLEESSVNTPSAEPFSANSVVLGTVAKGVRRKPVPQC</sequence>
<organism evidence="2 3">
    <name type="scientific">Filobasidium floriforme</name>
    <dbReference type="NCBI Taxonomy" id="5210"/>
    <lineage>
        <taxon>Eukaryota</taxon>
        <taxon>Fungi</taxon>
        <taxon>Dikarya</taxon>
        <taxon>Basidiomycota</taxon>
        <taxon>Agaricomycotina</taxon>
        <taxon>Tremellomycetes</taxon>
        <taxon>Filobasidiales</taxon>
        <taxon>Filobasidiaceae</taxon>
        <taxon>Filobasidium</taxon>
    </lineage>
</organism>
<feature type="compositionally biased region" description="Low complexity" evidence="1">
    <location>
        <begin position="284"/>
        <end position="310"/>
    </location>
</feature>
<feature type="compositionally biased region" description="Low complexity" evidence="1">
    <location>
        <begin position="226"/>
        <end position="241"/>
    </location>
</feature>
<keyword evidence="3" id="KW-1185">Reference proteome</keyword>
<dbReference type="EMBL" id="JABELV010000026">
    <property type="protein sequence ID" value="KAG7562759.1"/>
    <property type="molecule type" value="Genomic_DNA"/>
</dbReference>
<feature type="region of interest" description="Disordered" evidence="1">
    <location>
        <begin position="527"/>
        <end position="585"/>
    </location>
</feature>
<gene>
    <name evidence="2" type="ORF">FFLO_01820</name>
</gene>
<dbReference type="Proteomes" id="UP000812966">
    <property type="component" value="Unassembled WGS sequence"/>
</dbReference>
<feature type="region of interest" description="Disordered" evidence="1">
    <location>
        <begin position="610"/>
        <end position="641"/>
    </location>
</feature>
<feature type="compositionally biased region" description="Low complexity" evidence="1">
    <location>
        <begin position="322"/>
        <end position="358"/>
    </location>
</feature>
<feature type="region of interest" description="Disordered" evidence="1">
    <location>
        <begin position="113"/>
        <end position="374"/>
    </location>
</feature>
<name>A0A8K0NSB9_9TREE</name>
<comment type="caution">
    <text evidence="2">The sequence shown here is derived from an EMBL/GenBank/DDBJ whole genome shotgun (WGS) entry which is preliminary data.</text>
</comment>
<protein>
    <submittedName>
        <fullName evidence="2">Uncharacterized protein</fullName>
    </submittedName>
</protein>
<reference evidence="2" key="1">
    <citation type="submission" date="2020-04" db="EMBL/GenBank/DDBJ databases">
        <title>Analysis of mating type loci in Filobasidium floriforme.</title>
        <authorList>
            <person name="Nowrousian M."/>
        </authorList>
    </citation>
    <scope>NUCLEOTIDE SEQUENCE</scope>
    <source>
        <strain evidence="2">CBS 6242</strain>
    </source>
</reference>
<feature type="compositionally biased region" description="Polar residues" evidence="1">
    <location>
        <begin position="447"/>
        <end position="456"/>
    </location>
</feature>
<feature type="region of interest" description="Disordered" evidence="1">
    <location>
        <begin position="1"/>
        <end position="73"/>
    </location>
</feature>
<feature type="compositionally biased region" description="Polar residues" evidence="1">
    <location>
        <begin position="201"/>
        <end position="212"/>
    </location>
</feature>
<dbReference type="AlphaFoldDB" id="A0A8K0NSB9"/>
<feature type="region of interest" description="Disordered" evidence="1">
    <location>
        <begin position="427"/>
        <end position="511"/>
    </location>
</feature>
<feature type="compositionally biased region" description="Polar residues" evidence="1">
    <location>
        <begin position="548"/>
        <end position="574"/>
    </location>
</feature>
<accession>A0A8K0NSB9</accession>
<feature type="compositionally biased region" description="Low complexity" evidence="1">
    <location>
        <begin position="144"/>
        <end position="154"/>
    </location>
</feature>